<keyword evidence="9" id="KW-0539">Nucleus</keyword>
<dbReference type="InterPro" id="IPR048371">
    <property type="entry name" value="ZNHIT3_C"/>
</dbReference>
<comment type="caution">
    <text evidence="13">The sequence shown here is derived from an EMBL/GenBank/DDBJ whole genome shotgun (WGS) entry which is preliminary data.</text>
</comment>
<evidence type="ECO:0000256" key="5">
    <source>
        <dbReference type="ARBA" id="ARBA00022553"/>
    </source>
</evidence>
<keyword evidence="6" id="KW-0479">Metal-binding</keyword>
<keyword evidence="5" id="KW-0597">Phosphoprotein</keyword>
<dbReference type="CDD" id="cd23024">
    <property type="entry name" value="zf-HIT_ZNHIT2-3"/>
    <property type="match status" value="1"/>
</dbReference>
<evidence type="ECO:0000259" key="12">
    <source>
        <dbReference type="PROSITE" id="PS51083"/>
    </source>
</evidence>
<dbReference type="InterPro" id="IPR051639">
    <property type="entry name" value="BCD1"/>
</dbReference>
<evidence type="ECO:0000256" key="2">
    <source>
        <dbReference type="ARBA" id="ARBA00004496"/>
    </source>
</evidence>
<keyword evidence="14" id="KW-1185">Reference proteome</keyword>
<evidence type="ECO:0000256" key="10">
    <source>
        <dbReference type="ARBA" id="ARBA00046946"/>
    </source>
</evidence>
<evidence type="ECO:0000256" key="11">
    <source>
        <dbReference type="PROSITE-ProRule" id="PRU00453"/>
    </source>
</evidence>
<evidence type="ECO:0000256" key="6">
    <source>
        <dbReference type="ARBA" id="ARBA00022723"/>
    </source>
</evidence>
<evidence type="ECO:0000256" key="9">
    <source>
        <dbReference type="ARBA" id="ARBA00023242"/>
    </source>
</evidence>
<comment type="subunit">
    <text evidence="10">Thyroid receptor interacting proteins (TRIPs) specifically interact with the ligand binding domain of the thyroid receptor (TR). Requires the presence of thyroid hormone for its interaction. Interacts with NUFIP1. Interacts (via HIT-type zinc finger) with the RUVBL1/RUVBL2 complex in the presence of ADP.</text>
</comment>
<evidence type="ECO:0000256" key="4">
    <source>
        <dbReference type="ARBA" id="ARBA00022490"/>
    </source>
</evidence>
<dbReference type="SUPFAM" id="SSF144232">
    <property type="entry name" value="HIT/MYND zinc finger-like"/>
    <property type="match status" value="1"/>
</dbReference>
<dbReference type="GO" id="GO:0008270">
    <property type="term" value="F:zinc ion binding"/>
    <property type="evidence" value="ECO:0007669"/>
    <property type="project" value="UniProtKB-UniRule"/>
</dbReference>
<evidence type="ECO:0000313" key="13">
    <source>
        <dbReference type="EMBL" id="KAK8740718.1"/>
    </source>
</evidence>
<dbReference type="GO" id="GO:0005634">
    <property type="term" value="C:nucleus"/>
    <property type="evidence" value="ECO:0007669"/>
    <property type="project" value="UniProtKB-SubCell"/>
</dbReference>
<dbReference type="GO" id="GO:0005737">
    <property type="term" value="C:cytoplasm"/>
    <property type="evidence" value="ECO:0007669"/>
    <property type="project" value="UniProtKB-SubCell"/>
</dbReference>
<organism evidence="13 14">
    <name type="scientific">Cherax quadricarinatus</name>
    <name type="common">Australian red claw crayfish</name>
    <dbReference type="NCBI Taxonomy" id="27406"/>
    <lineage>
        <taxon>Eukaryota</taxon>
        <taxon>Metazoa</taxon>
        <taxon>Ecdysozoa</taxon>
        <taxon>Arthropoda</taxon>
        <taxon>Crustacea</taxon>
        <taxon>Multicrustacea</taxon>
        <taxon>Malacostraca</taxon>
        <taxon>Eumalacostraca</taxon>
        <taxon>Eucarida</taxon>
        <taxon>Decapoda</taxon>
        <taxon>Pleocyemata</taxon>
        <taxon>Astacidea</taxon>
        <taxon>Parastacoidea</taxon>
        <taxon>Parastacidae</taxon>
        <taxon>Cherax</taxon>
    </lineage>
</organism>
<dbReference type="AlphaFoldDB" id="A0AAW0XL75"/>
<reference evidence="13 14" key="1">
    <citation type="journal article" date="2024" name="BMC Genomics">
        <title>Genome assembly of redclaw crayfish (Cherax quadricarinatus) provides insights into its immune adaptation and hypoxia tolerance.</title>
        <authorList>
            <person name="Liu Z."/>
            <person name="Zheng J."/>
            <person name="Li H."/>
            <person name="Fang K."/>
            <person name="Wang S."/>
            <person name="He J."/>
            <person name="Zhou D."/>
            <person name="Weng S."/>
            <person name="Chi M."/>
            <person name="Gu Z."/>
            <person name="He J."/>
            <person name="Li F."/>
            <person name="Wang M."/>
        </authorList>
    </citation>
    <scope>NUCLEOTIDE SEQUENCE [LARGE SCALE GENOMIC DNA]</scope>
    <source>
        <strain evidence="13">ZL_2023a</strain>
    </source>
</reference>
<dbReference type="Pfam" id="PF21373">
    <property type="entry name" value="ZNHIT3_C"/>
    <property type="match status" value="1"/>
</dbReference>
<dbReference type="Proteomes" id="UP001445076">
    <property type="component" value="Unassembled WGS sequence"/>
</dbReference>
<protein>
    <recommendedName>
        <fullName evidence="3">Zinc finger HIT domain-containing protein 3</fullName>
    </recommendedName>
</protein>
<evidence type="ECO:0000256" key="3">
    <source>
        <dbReference type="ARBA" id="ARBA00021568"/>
    </source>
</evidence>
<dbReference type="Gene3D" id="3.30.60.190">
    <property type="match status" value="1"/>
</dbReference>
<evidence type="ECO:0000256" key="8">
    <source>
        <dbReference type="ARBA" id="ARBA00022833"/>
    </source>
</evidence>
<keyword evidence="8" id="KW-0862">Zinc</keyword>
<dbReference type="GO" id="GO:0048254">
    <property type="term" value="P:snoRNA localization"/>
    <property type="evidence" value="ECO:0007669"/>
    <property type="project" value="TreeGrafter"/>
</dbReference>
<evidence type="ECO:0000256" key="1">
    <source>
        <dbReference type="ARBA" id="ARBA00004123"/>
    </source>
</evidence>
<gene>
    <name evidence="13" type="ORF">OTU49_002673</name>
</gene>
<dbReference type="InterPro" id="IPR007529">
    <property type="entry name" value="Znf_HIT"/>
</dbReference>
<name>A0AAW0XL75_CHEQU</name>
<dbReference type="GO" id="GO:0070761">
    <property type="term" value="C:pre-snoRNP complex"/>
    <property type="evidence" value="ECO:0007669"/>
    <property type="project" value="TreeGrafter"/>
</dbReference>
<evidence type="ECO:0000313" key="14">
    <source>
        <dbReference type="Proteomes" id="UP001445076"/>
    </source>
</evidence>
<dbReference type="GO" id="GO:0000492">
    <property type="term" value="P:box C/D snoRNP assembly"/>
    <property type="evidence" value="ECO:0007669"/>
    <property type="project" value="TreeGrafter"/>
</dbReference>
<comment type="subcellular location">
    <subcellularLocation>
        <location evidence="2">Cytoplasm</location>
    </subcellularLocation>
    <subcellularLocation>
        <location evidence="1">Nucleus</location>
    </subcellularLocation>
</comment>
<accession>A0AAW0XL75</accession>
<dbReference type="PROSITE" id="PS51083">
    <property type="entry name" value="ZF_HIT"/>
    <property type="match status" value="1"/>
</dbReference>
<dbReference type="Pfam" id="PF04438">
    <property type="entry name" value="zf-HIT"/>
    <property type="match status" value="1"/>
</dbReference>
<feature type="domain" description="HIT-type" evidence="12">
    <location>
        <begin position="10"/>
        <end position="43"/>
    </location>
</feature>
<dbReference type="PANTHER" id="PTHR13483:SF11">
    <property type="entry name" value="ZINC FINGER HIT DOMAIN-CONTAINING PROTEIN 3"/>
    <property type="match status" value="1"/>
</dbReference>
<dbReference type="GO" id="GO:0000463">
    <property type="term" value="P:maturation of LSU-rRNA from tricistronic rRNA transcript (SSU-rRNA, 5.8S rRNA, LSU-rRNA)"/>
    <property type="evidence" value="ECO:0007669"/>
    <property type="project" value="TreeGrafter"/>
</dbReference>
<keyword evidence="4" id="KW-0963">Cytoplasm</keyword>
<keyword evidence="7 11" id="KW-0863">Zinc-finger</keyword>
<proteinExistence type="predicted"/>
<dbReference type="EMBL" id="JARKIK010000032">
    <property type="protein sequence ID" value="KAK8740718.1"/>
    <property type="molecule type" value="Genomic_DNA"/>
</dbReference>
<sequence>MEMCDIVSMCQVCKEVASKYKCPKCRIKYCSVGCYKVHCQAECSAPSVDPTITLDIFAPGKKSHQQILFPTDDTVMPRTLEKLRNSQALKTLLMNPHLREMVKEVDSATNAEVAIQRAMMEPIFTEFADVCLSIAEPSEHNEDLESDEDI</sequence>
<dbReference type="PANTHER" id="PTHR13483">
    <property type="entry name" value="BOX C_D SNORNA PROTEIN 1-RELATED"/>
    <property type="match status" value="1"/>
</dbReference>
<evidence type="ECO:0000256" key="7">
    <source>
        <dbReference type="ARBA" id="ARBA00022771"/>
    </source>
</evidence>